<dbReference type="RefSeq" id="WP_016524470.1">
    <property type="nucleotide sequence ID" value="NZ_KE332518.1"/>
</dbReference>
<dbReference type="Pfam" id="PF04365">
    <property type="entry name" value="BrnT_toxin"/>
    <property type="match status" value="1"/>
</dbReference>
<evidence type="ECO:0000313" key="1">
    <source>
        <dbReference type="EMBL" id="EPF32173.1"/>
    </source>
</evidence>
<gene>
    <name evidence="1" type="ORF">HMPREF9194_00167</name>
</gene>
<dbReference type="eggNOG" id="COG2929">
    <property type="taxonomic scope" value="Bacteria"/>
</dbReference>
<dbReference type="Proteomes" id="UP000014541">
    <property type="component" value="Unassembled WGS sequence"/>
</dbReference>
<organism evidence="1 2">
    <name type="scientific">Treponema maltophilum ATCC 51939</name>
    <dbReference type="NCBI Taxonomy" id="1125699"/>
    <lineage>
        <taxon>Bacteria</taxon>
        <taxon>Pseudomonadati</taxon>
        <taxon>Spirochaetota</taxon>
        <taxon>Spirochaetia</taxon>
        <taxon>Spirochaetales</taxon>
        <taxon>Treponemataceae</taxon>
        <taxon>Treponema</taxon>
    </lineage>
</organism>
<dbReference type="InterPro" id="IPR038573">
    <property type="entry name" value="BrnT_sf"/>
</dbReference>
<dbReference type="InterPro" id="IPR007460">
    <property type="entry name" value="BrnT_toxin"/>
</dbReference>
<evidence type="ECO:0000313" key="2">
    <source>
        <dbReference type="Proteomes" id="UP000014541"/>
    </source>
</evidence>
<proteinExistence type="predicted"/>
<sequence length="108" mass="13124">MPKGELIIDGRFEWWSEKNEANIINHGYSFKEIEAVFDDPYFYEMYDRKHSDESQTRYFGLGCIADKFLALQVSFTEKERIHLITARDATPKEREKYYERLRKIYHKM</sequence>
<evidence type="ECO:0008006" key="3">
    <source>
        <dbReference type="Google" id="ProtNLM"/>
    </source>
</evidence>
<dbReference type="Gene3D" id="3.10.450.530">
    <property type="entry name" value="Ribonuclease toxin, BrnT, of type II toxin-antitoxin system"/>
    <property type="match status" value="1"/>
</dbReference>
<protein>
    <recommendedName>
        <fullName evidence="3">BrnT family toxin</fullName>
    </recommendedName>
</protein>
<reference evidence="1 2" key="1">
    <citation type="submission" date="2013-04" db="EMBL/GenBank/DDBJ databases">
        <title>The Genome Sequence of Treponema maltophilum ATCC 51939.</title>
        <authorList>
            <consortium name="The Broad Institute Genomics Platform"/>
            <person name="Earl A."/>
            <person name="Ward D."/>
            <person name="Feldgarden M."/>
            <person name="Gevers D."/>
            <person name="Leonetti C."/>
            <person name="Blanton J.M."/>
            <person name="Dewhirst F.E."/>
            <person name="Izard J."/>
            <person name="Walker B."/>
            <person name="Young S."/>
            <person name="Zeng Q."/>
            <person name="Gargeya S."/>
            <person name="Fitzgerald M."/>
            <person name="Haas B."/>
            <person name="Abouelleil A."/>
            <person name="Allen A.W."/>
            <person name="Alvarado L."/>
            <person name="Arachchi H.M."/>
            <person name="Berlin A.M."/>
            <person name="Chapman S.B."/>
            <person name="Gainer-Dewar J."/>
            <person name="Goldberg J."/>
            <person name="Griggs A."/>
            <person name="Gujja S."/>
            <person name="Hansen M."/>
            <person name="Howarth C."/>
            <person name="Imamovic A."/>
            <person name="Ireland A."/>
            <person name="Larimer J."/>
            <person name="McCowan C."/>
            <person name="Murphy C."/>
            <person name="Pearson M."/>
            <person name="Poon T.W."/>
            <person name="Priest M."/>
            <person name="Roberts A."/>
            <person name="Saif S."/>
            <person name="Shea T."/>
            <person name="Sisk P."/>
            <person name="Sykes S."/>
            <person name="Wortman J."/>
            <person name="Nusbaum C."/>
            <person name="Birren B."/>
        </authorList>
    </citation>
    <scope>NUCLEOTIDE SEQUENCE [LARGE SCALE GENOMIC DNA]</scope>
    <source>
        <strain evidence="1 2">ATCC 51939</strain>
    </source>
</reference>
<keyword evidence="2" id="KW-1185">Reference proteome</keyword>
<name>S3K1S6_TREMA</name>
<accession>S3K1S6</accession>
<dbReference type="EMBL" id="ATFF01000002">
    <property type="protein sequence ID" value="EPF32173.1"/>
    <property type="molecule type" value="Genomic_DNA"/>
</dbReference>
<dbReference type="AlphaFoldDB" id="S3K1S6"/>
<dbReference type="OrthoDB" id="361682at2"/>
<comment type="caution">
    <text evidence="1">The sequence shown here is derived from an EMBL/GenBank/DDBJ whole genome shotgun (WGS) entry which is preliminary data.</text>
</comment>
<dbReference type="STRING" id="1125699.HMPREF9194_00167"/>
<dbReference type="HOGENOM" id="CLU_149290_1_1_12"/>